<feature type="transmembrane region" description="Helical" evidence="7">
    <location>
        <begin position="44"/>
        <end position="66"/>
    </location>
</feature>
<organism evidence="8 9">
    <name type="scientific">Aurantiacibacter gangjinensis</name>
    <dbReference type="NCBI Taxonomy" id="502682"/>
    <lineage>
        <taxon>Bacteria</taxon>
        <taxon>Pseudomonadati</taxon>
        <taxon>Pseudomonadota</taxon>
        <taxon>Alphaproteobacteria</taxon>
        <taxon>Sphingomonadales</taxon>
        <taxon>Erythrobacteraceae</taxon>
        <taxon>Aurantiacibacter</taxon>
    </lineage>
</organism>
<dbReference type="PANTHER" id="PTHR38596">
    <property type="entry name" value="UPF0114 PROTEIN YQHA"/>
    <property type="match status" value="1"/>
</dbReference>
<sequence length="156" mass="17383">MAPFYLLMVGALCMLLVKFAQESWHIATHTITMTESEAVLGVLSLIDITLTGNLLLMVLFAGYENFVSKMDVDDHEDRPDWMGKVDFAGLKLKLVASIVAISGINLLKNFMALDAADITDGREKQLMWMVIIHLVFIVSGVMLAFMDRIVAATHRH</sequence>
<accession>A0A0G9MNB8</accession>
<feature type="transmembrane region" description="Helical" evidence="7">
    <location>
        <begin position="126"/>
        <end position="146"/>
    </location>
</feature>
<proteinExistence type="inferred from homology"/>
<comment type="similarity">
    <text evidence="2 7">Belongs to the UPF0114 family.</text>
</comment>
<comment type="caution">
    <text evidence="8">The sequence shown here is derived from an EMBL/GenBank/DDBJ whole genome shotgun (WGS) entry which is preliminary data.</text>
</comment>
<protein>
    <recommendedName>
        <fullName evidence="7">UPF0114 protein AAW01_08715</fullName>
    </recommendedName>
</protein>
<dbReference type="EMBL" id="LBHC01000002">
    <property type="protein sequence ID" value="KLE32211.1"/>
    <property type="molecule type" value="Genomic_DNA"/>
</dbReference>
<keyword evidence="9" id="KW-1185">Reference proteome</keyword>
<evidence type="ECO:0000313" key="9">
    <source>
        <dbReference type="Proteomes" id="UP000053070"/>
    </source>
</evidence>
<keyword evidence="5 7" id="KW-1133">Transmembrane helix</keyword>
<feature type="transmembrane region" description="Helical" evidence="7">
    <location>
        <begin position="87"/>
        <end position="106"/>
    </location>
</feature>
<dbReference type="AlphaFoldDB" id="A0A0G9MNB8"/>
<dbReference type="NCBIfam" id="TIGR00645">
    <property type="entry name" value="HI0507"/>
    <property type="match status" value="1"/>
</dbReference>
<evidence type="ECO:0000256" key="5">
    <source>
        <dbReference type="ARBA" id="ARBA00022989"/>
    </source>
</evidence>
<evidence type="ECO:0000256" key="6">
    <source>
        <dbReference type="ARBA" id="ARBA00023136"/>
    </source>
</evidence>
<evidence type="ECO:0000256" key="4">
    <source>
        <dbReference type="ARBA" id="ARBA00022692"/>
    </source>
</evidence>
<keyword evidence="4 7" id="KW-0812">Transmembrane</keyword>
<keyword evidence="6 7" id="KW-0472">Membrane</keyword>
<evidence type="ECO:0000313" key="8">
    <source>
        <dbReference type="EMBL" id="KLE32211.1"/>
    </source>
</evidence>
<dbReference type="PANTHER" id="PTHR38596:SF1">
    <property type="entry name" value="UPF0114 PROTEIN YQHA"/>
    <property type="match status" value="1"/>
</dbReference>
<evidence type="ECO:0000256" key="3">
    <source>
        <dbReference type="ARBA" id="ARBA00022475"/>
    </source>
</evidence>
<dbReference type="GO" id="GO:0005886">
    <property type="term" value="C:plasma membrane"/>
    <property type="evidence" value="ECO:0007669"/>
    <property type="project" value="UniProtKB-SubCell"/>
</dbReference>
<dbReference type="STRING" id="502682.BMF35_a0749"/>
<gene>
    <name evidence="8" type="ORF">AAW01_08715</name>
</gene>
<dbReference type="InterPro" id="IPR005134">
    <property type="entry name" value="UPF0114"/>
</dbReference>
<keyword evidence="3 7" id="KW-1003">Cell membrane</keyword>
<dbReference type="InterPro" id="IPR020761">
    <property type="entry name" value="UPF0114_bac"/>
</dbReference>
<name>A0A0G9MNB8_9SPHN</name>
<dbReference type="Pfam" id="PF03350">
    <property type="entry name" value="UPF0114"/>
    <property type="match status" value="1"/>
</dbReference>
<comment type="subcellular location">
    <subcellularLocation>
        <location evidence="1 7">Cell membrane</location>
        <topology evidence="1 7">Multi-pass membrane protein</topology>
    </subcellularLocation>
</comment>
<dbReference type="HAMAP" id="MF_00143">
    <property type="entry name" value="UPF0114"/>
    <property type="match status" value="1"/>
</dbReference>
<evidence type="ECO:0000256" key="7">
    <source>
        <dbReference type="HAMAP-Rule" id="MF_00143"/>
    </source>
</evidence>
<reference evidence="8 9" key="1">
    <citation type="submission" date="2015-04" db="EMBL/GenBank/DDBJ databases">
        <title>The draft genome sequence of Erythrobacr gangjinensis K7-2.</title>
        <authorList>
            <person name="Zhuang L."/>
            <person name="Liu Y."/>
            <person name="Shao Z."/>
        </authorList>
    </citation>
    <scope>NUCLEOTIDE SEQUENCE [LARGE SCALE GENOMIC DNA]</scope>
    <source>
        <strain evidence="8 9">K7-2</strain>
    </source>
</reference>
<evidence type="ECO:0000256" key="1">
    <source>
        <dbReference type="ARBA" id="ARBA00004651"/>
    </source>
</evidence>
<evidence type="ECO:0000256" key="2">
    <source>
        <dbReference type="ARBA" id="ARBA00005774"/>
    </source>
</evidence>
<dbReference type="Proteomes" id="UP000053070">
    <property type="component" value="Unassembled WGS sequence"/>
</dbReference>
<dbReference type="PATRIC" id="fig|502682.8.peg.1780"/>